<accession>A0A9Q8CME6</accession>
<evidence type="ECO:0000313" key="1">
    <source>
        <dbReference type="EMBL" id="TDM03627.1"/>
    </source>
</evidence>
<name>A0A9Q8CME6_9STAP</name>
<dbReference type="EMBL" id="SCWD01000001">
    <property type="protein sequence ID" value="TDM03627.1"/>
    <property type="molecule type" value="Genomic_DNA"/>
</dbReference>
<dbReference type="RefSeq" id="WP_133444689.1">
    <property type="nucleotide sequence ID" value="NZ_SCWD01000001.1"/>
</dbReference>
<reference evidence="1 2" key="1">
    <citation type="submission" date="2019-01" db="EMBL/GenBank/DDBJ databases">
        <title>Draft genome sequences of the type strains of six Macrococcus species.</title>
        <authorList>
            <person name="Mazhar S."/>
            <person name="Altermann E."/>
            <person name="Hill C."/>
            <person name="Mcauliffe O."/>
        </authorList>
    </citation>
    <scope>NUCLEOTIDE SEQUENCE [LARGE SCALE GENOMIC DNA]</scope>
    <source>
        <strain evidence="1 2">ATCC 51828</strain>
    </source>
</reference>
<sequence length="59" mass="6289">MLDTYQRIKDAGYCAVIAVHPTSELTGSYQNSLTAIRSEEAGGSVLSCRSAQHSADLKS</sequence>
<protein>
    <submittedName>
        <fullName evidence="1">Uncharacterized protein</fullName>
    </submittedName>
</protein>
<evidence type="ECO:0000313" key="2">
    <source>
        <dbReference type="Proteomes" id="UP000295280"/>
    </source>
</evidence>
<keyword evidence="2" id="KW-1185">Reference proteome</keyword>
<dbReference type="AlphaFoldDB" id="A0A9Q8CME6"/>
<comment type="caution">
    <text evidence="1">The sequence shown here is derived from an EMBL/GenBank/DDBJ whole genome shotgun (WGS) entry which is preliminary data.</text>
</comment>
<dbReference type="SUPFAM" id="SSF82549">
    <property type="entry name" value="DAK1/DegV-like"/>
    <property type="match status" value="1"/>
</dbReference>
<dbReference type="Proteomes" id="UP000295280">
    <property type="component" value="Unassembled WGS sequence"/>
</dbReference>
<organism evidence="1 2">
    <name type="scientific">Macrococcus carouselicus</name>
    <dbReference type="NCBI Taxonomy" id="69969"/>
    <lineage>
        <taxon>Bacteria</taxon>
        <taxon>Bacillati</taxon>
        <taxon>Bacillota</taxon>
        <taxon>Bacilli</taxon>
        <taxon>Bacillales</taxon>
        <taxon>Staphylococcaceae</taxon>
        <taxon>Macrococcus</taxon>
    </lineage>
</organism>
<proteinExistence type="predicted"/>
<gene>
    <name evidence="1" type="ORF">ERX40_00205</name>
</gene>